<dbReference type="InterPro" id="IPR020941">
    <property type="entry name" value="SUFU-like_domain"/>
</dbReference>
<gene>
    <name evidence="2" type="ORF">IM787_06355</name>
</gene>
<protein>
    <submittedName>
        <fullName evidence="2">Suppressor of fused domain protein</fullName>
    </submittedName>
</protein>
<dbReference type="Proteomes" id="UP000806285">
    <property type="component" value="Unassembled WGS sequence"/>
</dbReference>
<evidence type="ECO:0000313" key="2">
    <source>
        <dbReference type="EMBL" id="MBE7367177.1"/>
    </source>
</evidence>
<reference evidence="2 3" key="1">
    <citation type="submission" date="2020-10" db="EMBL/GenBank/DDBJ databases">
        <title>Ramlibacter sp. HM2 16S ribosomal RNA gene Genome sequencing and assembly.</title>
        <authorList>
            <person name="Kang M."/>
        </authorList>
    </citation>
    <scope>NUCLEOTIDE SEQUENCE [LARGE SCALE GENOMIC DNA]</scope>
    <source>
        <strain evidence="2 3">HM2</strain>
    </source>
</reference>
<accession>A0ABR9S1L2</accession>
<evidence type="ECO:0000259" key="1">
    <source>
        <dbReference type="Pfam" id="PF05076"/>
    </source>
</evidence>
<keyword evidence="3" id="KW-1185">Reference proteome</keyword>
<sequence>MSDAPSTRHLALARKAVNGFGFAGDPVVVRYWDDQRVGAIDILSVRGKPAAGITSYSTIGLSDHAVVKDGKPFPLRFEFLGACGADYPDFANALSTAAFCVINSKWFCAPGMIFPDILEMHRLSSTLSDLYFVPPFLWNGSFDSELIEGIKTAWLLAVPISKAETEFARKYGPAELEKKLEESRIDMFDLQRLSVI</sequence>
<proteinExistence type="predicted"/>
<organism evidence="2 3">
    <name type="scientific">Ramlibacter pallidus</name>
    <dbReference type="NCBI Taxonomy" id="2780087"/>
    <lineage>
        <taxon>Bacteria</taxon>
        <taxon>Pseudomonadati</taxon>
        <taxon>Pseudomonadota</taxon>
        <taxon>Betaproteobacteria</taxon>
        <taxon>Burkholderiales</taxon>
        <taxon>Comamonadaceae</taxon>
        <taxon>Ramlibacter</taxon>
    </lineage>
</organism>
<dbReference type="RefSeq" id="WP_193675803.1">
    <property type="nucleotide sequence ID" value="NZ_JADDIV010000002.1"/>
</dbReference>
<evidence type="ECO:0000313" key="3">
    <source>
        <dbReference type="Proteomes" id="UP000806285"/>
    </source>
</evidence>
<dbReference type="EMBL" id="JADDIV010000002">
    <property type="protein sequence ID" value="MBE7367177.1"/>
    <property type="molecule type" value="Genomic_DNA"/>
</dbReference>
<dbReference type="Pfam" id="PF05076">
    <property type="entry name" value="SUFU"/>
    <property type="match status" value="1"/>
</dbReference>
<feature type="domain" description="Suppressor of fused-like" evidence="1">
    <location>
        <begin position="40"/>
        <end position="192"/>
    </location>
</feature>
<comment type="caution">
    <text evidence="2">The sequence shown here is derived from an EMBL/GenBank/DDBJ whole genome shotgun (WGS) entry which is preliminary data.</text>
</comment>
<name>A0ABR9S1L2_9BURK</name>